<dbReference type="InterPro" id="IPR010318">
    <property type="entry name" value="S-Me-THD_N"/>
</dbReference>
<evidence type="ECO:0000313" key="4">
    <source>
        <dbReference type="Proteomes" id="UP000237433"/>
    </source>
</evidence>
<evidence type="ECO:0000259" key="1">
    <source>
        <dbReference type="Pfam" id="PF06032"/>
    </source>
</evidence>
<dbReference type="Gene3D" id="3.40.1610.10">
    <property type="entry name" value="CV3147-like domain"/>
    <property type="match status" value="1"/>
</dbReference>
<sequence length="374" mass="40126">MRKLGVNEIQNIATGAALLGAGGGGNPFIGKMMAITAVKKLGPVTLLDPQEVPDEAVCVSSSQIGAPAVSMEKFPNGNELQDAFMTMEQNMGKKIFATFPIEAGGINSMIPIIVAAQNSLPLVDVDGMGRAFPELQMSTFVLAGHPVTPIVMGDERGNTALINTIDARWAEKIARAITVEMGATAMMTSDTLTGIELRRDGVINIMTLCENIGQLINRANEFSSLDEALGKLLELTHGFRMLTAKIIDIRHTTKDGFNFGTVTLSGLDNDEGKNGTVEFQNENIIFKVNGAVLATAPDLITLVDTDTLTPITNEDLHYGKRVHVLGLPCNAKWRTPAGIASVGPRYFKYDVDYVPLEKRLQQTKEPLTGGAANV</sequence>
<dbReference type="AlphaFoldDB" id="A0ABD6VWI2"/>
<dbReference type="Gene3D" id="2.40.390.10">
    <property type="entry name" value="CV3147-like"/>
    <property type="match status" value="1"/>
</dbReference>
<dbReference type="InterPro" id="IPR024071">
    <property type="entry name" value="S-Me-THD_C_sf"/>
</dbReference>
<dbReference type="Pfam" id="PF06032">
    <property type="entry name" value="S-Me-THD_N"/>
    <property type="match status" value="1"/>
</dbReference>
<dbReference type="RefSeq" id="WP_103220207.1">
    <property type="nucleotide sequence ID" value="NZ_LGIY01000046.1"/>
</dbReference>
<dbReference type="InterPro" id="IPR048350">
    <property type="entry name" value="S-Me-THD-like_C"/>
</dbReference>
<dbReference type="Proteomes" id="UP000237433">
    <property type="component" value="Unassembled WGS sequence"/>
</dbReference>
<dbReference type="InterPro" id="IPR027479">
    <property type="entry name" value="S-Me-THD_N_sf"/>
</dbReference>
<evidence type="ECO:0000259" key="2">
    <source>
        <dbReference type="Pfam" id="PF20906"/>
    </source>
</evidence>
<feature type="domain" description="S-Me-THD N-terminal" evidence="1">
    <location>
        <begin position="8"/>
        <end position="163"/>
    </location>
</feature>
<gene>
    <name evidence="3" type="ORF">ACX51_15285</name>
</gene>
<name>A0ABD6VWI2_LACPA</name>
<evidence type="ECO:0000313" key="3">
    <source>
        <dbReference type="EMBL" id="POE38770.1"/>
    </source>
</evidence>
<dbReference type="Pfam" id="PF20906">
    <property type="entry name" value="S-Me-THD_C"/>
    <property type="match status" value="1"/>
</dbReference>
<dbReference type="EMBL" id="LGIY01000046">
    <property type="protein sequence ID" value="POE38770.1"/>
    <property type="molecule type" value="Genomic_DNA"/>
</dbReference>
<dbReference type="SUPFAM" id="SSF160991">
    <property type="entry name" value="CV3147-like"/>
    <property type="match status" value="1"/>
</dbReference>
<proteinExistence type="predicted"/>
<evidence type="ECO:0008006" key="5">
    <source>
        <dbReference type="Google" id="ProtNLM"/>
    </source>
</evidence>
<comment type="caution">
    <text evidence="3">The sequence shown here is derived from an EMBL/GenBank/DDBJ whole genome shotgun (WGS) entry which is preliminary data.</text>
</comment>
<organism evidence="3 4">
    <name type="scientific">Lacticaseibacillus paracasei</name>
    <name type="common">Lactobacillus paracasei</name>
    <dbReference type="NCBI Taxonomy" id="1597"/>
    <lineage>
        <taxon>Bacteria</taxon>
        <taxon>Bacillati</taxon>
        <taxon>Bacillota</taxon>
        <taxon>Bacilli</taxon>
        <taxon>Lactobacillales</taxon>
        <taxon>Lactobacillaceae</taxon>
        <taxon>Lacticaseibacillus</taxon>
    </lineage>
</organism>
<reference evidence="3 4" key="1">
    <citation type="journal article" date="2015" name="J. Am. Soc. Brew. Chem.">
        <title>Dissolved carbon dioxide selects for lactic acid bacteria able to grow in and spoil packaged beer.</title>
        <authorList>
            <person name="Bergsveinson J."/>
            <person name="Redekop A."/>
            <person name="Zoerb S."/>
            <person name="Ziola B."/>
        </authorList>
    </citation>
    <scope>NUCLEOTIDE SEQUENCE [LARGE SCALE GENOMIC DNA]</scope>
    <source>
        <strain evidence="3 4">CCC B1205</strain>
    </source>
</reference>
<accession>A0ABD6VWI2</accession>
<protein>
    <recommendedName>
        <fullName evidence="5">DUF917 domain-containing protein</fullName>
    </recommendedName>
</protein>
<feature type="domain" description="S-Me-THD-like C-terminal" evidence="2">
    <location>
        <begin position="166"/>
        <end position="356"/>
    </location>
</feature>